<organism evidence="1 2">
    <name type="scientific">Diploscapter pachys</name>
    <dbReference type="NCBI Taxonomy" id="2018661"/>
    <lineage>
        <taxon>Eukaryota</taxon>
        <taxon>Metazoa</taxon>
        <taxon>Ecdysozoa</taxon>
        <taxon>Nematoda</taxon>
        <taxon>Chromadorea</taxon>
        <taxon>Rhabditida</taxon>
        <taxon>Rhabditina</taxon>
        <taxon>Rhabditomorpha</taxon>
        <taxon>Rhabditoidea</taxon>
        <taxon>Rhabditidae</taxon>
        <taxon>Diploscapter</taxon>
    </lineage>
</organism>
<keyword evidence="2" id="KW-1185">Reference proteome</keyword>
<reference evidence="1 2" key="1">
    <citation type="journal article" date="2017" name="Curr. Biol.">
        <title>Genome architecture and evolution of a unichromosomal asexual nematode.</title>
        <authorList>
            <person name="Fradin H."/>
            <person name="Zegar C."/>
            <person name="Gutwein M."/>
            <person name="Lucas J."/>
            <person name="Kovtun M."/>
            <person name="Corcoran D."/>
            <person name="Baugh L.R."/>
            <person name="Kiontke K."/>
            <person name="Gunsalus K."/>
            <person name="Fitch D.H."/>
            <person name="Piano F."/>
        </authorList>
    </citation>
    <scope>NUCLEOTIDE SEQUENCE [LARGE SCALE GENOMIC DNA]</scope>
    <source>
        <strain evidence="1">PF1309</strain>
    </source>
</reference>
<comment type="caution">
    <text evidence="1">The sequence shown here is derived from an EMBL/GenBank/DDBJ whole genome shotgun (WGS) entry which is preliminary data.</text>
</comment>
<accession>A0A2A2K642</accession>
<sequence>MPSLAWAKKAPFQLGIRLSASSSKEATKGYTSTLMALTMICWPQRTTIINPQISSNANSARGGAPMCSWCSKKLVRVLVNATL</sequence>
<gene>
    <name evidence="1" type="ORF">WR25_01089</name>
</gene>
<dbReference type="AlphaFoldDB" id="A0A2A2K642"/>
<dbReference type="Proteomes" id="UP000218231">
    <property type="component" value="Unassembled WGS sequence"/>
</dbReference>
<dbReference type="EMBL" id="LIAE01009508">
    <property type="protein sequence ID" value="PAV69424.1"/>
    <property type="molecule type" value="Genomic_DNA"/>
</dbReference>
<name>A0A2A2K642_9BILA</name>
<proteinExistence type="predicted"/>
<protein>
    <submittedName>
        <fullName evidence="1">Uncharacterized protein</fullName>
    </submittedName>
</protein>
<evidence type="ECO:0000313" key="2">
    <source>
        <dbReference type="Proteomes" id="UP000218231"/>
    </source>
</evidence>
<evidence type="ECO:0000313" key="1">
    <source>
        <dbReference type="EMBL" id="PAV69424.1"/>
    </source>
</evidence>